<dbReference type="EMBL" id="AE002098">
    <property type="protein sequence ID" value="AAF41474.1"/>
    <property type="molecule type" value="Genomic_DNA"/>
</dbReference>
<accession>Q9JZF2</accession>
<protein>
    <submittedName>
        <fullName evidence="1">Uncharacterized protein</fullName>
    </submittedName>
</protein>
<dbReference type="AlphaFoldDB" id="Q9JZF2"/>
<dbReference type="Proteomes" id="UP000000425">
    <property type="component" value="Chromosome"/>
</dbReference>
<evidence type="ECO:0000313" key="2">
    <source>
        <dbReference type="Proteomes" id="UP000000425"/>
    </source>
</evidence>
<dbReference type="InParanoid" id="Q9JZF2"/>
<dbReference type="STRING" id="122586.NMB1082"/>
<evidence type="ECO:0000313" key="1">
    <source>
        <dbReference type="EMBL" id="AAF41474.1"/>
    </source>
</evidence>
<organism evidence="1 2">
    <name type="scientific">Neisseria meningitidis serogroup B (strain ATCC BAA-335 / MC58)</name>
    <dbReference type="NCBI Taxonomy" id="122586"/>
    <lineage>
        <taxon>Bacteria</taxon>
        <taxon>Pseudomonadati</taxon>
        <taxon>Pseudomonadota</taxon>
        <taxon>Betaproteobacteria</taxon>
        <taxon>Neisseriales</taxon>
        <taxon>Neisseriaceae</taxon>
        <taxon>Neisseria</taxon>
    </lineage>
</organism>
<dbReference type="PIR" id="B81125">
    <property type="entry name" value="B81125"/>
</dbReference>
<reference evidence="1 2" key="1">
    <citation type="journal article" date="2000" name="Science">
        <title>Complete genome sequence of Neisseria meningitidis serogroup B strain MC58.</title>
        <authorList>
            <person name="Tettelin H."/>
            <person name="Saunders N.J."/>
            <person name="Heidelberg J."/>
            <person name="Jeffries A.C."/>
            <person name="Nelson K.E."/>
            <person name="Eisen J.A."/>
            <person name="Ketchum K.A."/>
            <person name="Hood D.W."/>
            <person name="Peden J.F."/>
            <person name="Dodson R.J."/>
            <person name="Nelson W.C."/>
            <person name="Gwinn M.L."/>
            <person name="DeBoy R."/>
            <person name="Peterson J.D."/>
            <person name="Hickey E.K."/>
            <person name="Haft D.H."/>
            <person name="Salzberg S.L."/>
            <person name="White O."/>
            <person name="Fleischmann R.D."/>
            <person name="Dougherty B.A."/>
            <person name="Mason T."/>
            <person name="Ciecko A."/>
            <person name="Parksey D.S."/>
            <person name="Blair E."/>
            <person name="Cittone H."/>
            <person name="Clark E.B."/>
            <person name="Cotton M.D."/>
            <person name="Utterback T.R."/>
            <person name="Khouri H."/>
            <person name="Qin H."/>
            <person name="Vamathevan J."/>
            <person name="Gill J."/>
            <person name="Scarlato V."/>
            <person name="Masignani V."/>
            <person name="Pizza M."/>
            <person name="Grandi G."/>
            <person name="Sun L."/>
            <person name="Smith H.O."/>
            <person name="Fraser C.M."/>
            <person name="Moxon E.R."/>
            <person name="Rappuoli R."/>
            <person name="Venter J.C."/>
        </authorList>
    </citation>
    <scope>NUCLEOTIDE SEQUENCE [LARGE SCALE GENOMIC DNA]</scope>
    <source>
        <strain evidence="2">ATCC BAA-335 / MC58</strain>
    </source>
</reference>
<dbReference type="KEGG" id="nme:NMB1082"/>
<keyword evidence="2" id="KW-1185">Reference proteome</keyword>
<gene>
    <name evidence="1" type="ordered locus">NMB1082</name>
</gene>
<proteinExistence type="predicted"/>
<name>Q9JZF2_NEIMB</name>
<sequence length="66" mass="7195">MMDKQQNAAFSAELVEKLKLKRALGRIQRAQAKIQGVPAERNQAQTFLPALEGNCEPAQSKSALDG</sequence>
<dbReference type="HOGENOM" id="CLU_2826665_0_0_4"/>
<dbReference type="PaxDb" id="122586-NMB1082"/>